<keyword evidence="2" id="KW-1185">Reference proteome</keyword>
<dbReference type="Pfam" id="PF09618">
    <property type="entry name" value="Cas_Csy4"/>
    <property type="match status" value="1"/>
</dbReference>
<dbReference type="RefSeq" id="WP_106705414.1">
    <property type="nucleotide sequence ID" value="NZ_PXXU01000002.1"/>
</dbReference>
<comment type="caution">
    <text evidence="1">The sequence shown here is derived from an EMBL/GenBank/DDBJ whole genome shotgun (WGS) entry which is preliminary data.</text>
</comment>
<evidence type="ECO:0000313" key="1">
    <source>
        <dbReference type="EMBL" id="PSJ18817.1"/>
    </source>
</evidence>
<dbReference type="Proteomes" id="UP000241912">
    <property type="component" value="Unassembled WGS sequence"/>
</dbReference>
<dbReference type="AlphaFoldDB" id="A0A2P7NZF5"/>
<dbReference type="EMBL" id="PXXU01000002">
    <property type="protein sequence ID" value="PSJ18817.1"/>
    <property type="molecule type" value="Genomic_DNA"/>
</dbReference>
<reference evidence="1 2" key="1">
    <citation type="submission" date="2018-03" db="EMBL/GenBank/DDBJ databases">
        <title>Draft genome of Nitrosomonas supralitoralis APG5.</title>
        <authorList>
            <person name="Urakawa H."/>
            <person name="Lopez J.V."/>
        </authorList>
    </citation>
    <scope>NUCLEOTIDE SEQUENCE [LARGE SCALE GENOMIC DNA]</scope>
    <source>
        <strain evidence="1 2">APG5</strain>
    </source>
</reference>
<dbReference type="CDD" id="cd09739">
    <property type="entry name" value="Cas6_I-F"/>
    <property type="match status" value="1"/>
</dbReference>
<dbReference type="GO" id="GO:0004519">
    <property type="term" value="F:endonuclease activity"/>
    <property type="evidence" value="ECO:0007669"/>
    <property type="project" value="InterPro"/>
</dbReference>
<dbReference type="GO" id="GO:0043571">
    <property type="term" value="P:maintenance of CRISPR repeat elements"/>
    <property type="evidence" value="ECO:0007669"/>
    <property type="project" value="InterPro"/>
</dbReference>
<protein>
    <submittedName>
        <fullName evidence="1">Type I-F CRISPR-associated endoribonuclease Cas6/Csy4</fullName>
    </submittedName>
</protein>
<accession>A0A2P7NZF5</accession>
<gene>
    <name evidence="1" type="primary">cas6f</name>
    <name evidence="1" type="ORF">C7H79_00905</name>
</gene>
<organism evidence="1 2">
    <name type="scientific">Nitrosomonas supralitoralis</name>
    <dbReference type="NCBI Taxonomy" id="2116706"/>
    <lineage>
        <taxon>Bacteria</taxon>
        <taxon>Pseudomonadati</taxon>
        <taxon>Pseudomonadota</taxon>
        <taxon>Betaproteobacteria</taxon>
        <taxon>Nitrosomonadales</taxon>
        <taxon>Nitrosomonadaceae</taxon>
        <taxon>Nitrosomonas</taxon>
    </lineage>
</organism>
<proteinExistence type="predicted"/>
<dbReference type="NCBIfam" id="TIGR02563">
    <property type="entry name" value="cas_Csy4"/>
    <property type="match status" value="1"/>
</dbReference>
<sequence>MKHYLEITLLPNPDINLLTLWSKVFQQIHLGMVEMQNDQKRVPIGVSFPEYIIGEKYSVLGDKLRLFAQDETTLARFNASRWLARLSDHIHLTGIRSVPDKLNGYAIYQREQPKTNKERLARRYAIRNHIDYDTAIQRYSDMEYKLISTPFIRLKSLSSNKIFCLWIKKKTAIESSNNTFSSYGLSTSATVPEF</sequence>
<evidence type="ECO:0000313" key="2">
    <source>
        <dbReference type="Proteomes" id="UP000241912"/>
    </source>
</evidence>
<dbReference type="OrthoDB" id="259831at2"/>
<dbReference type="Gene3D" id="3.30.70.2540">
    <property type="entry name" value="CRISPR-associated endoribonuclease Cas6/Csy4"/>
    <property type="match status" value="1"/>
</dbReference>
<name>A0A2P7NZF5_9PROT</name>
<dbReference type="InterPro" id="IPR042564">
    <property type="entry name" value="CRISPR-Cas6/Csy4_sf"/>
</dbReference>
<dbReference type="InterPro" id="IPR013396">
    <property type="entry name" value="CRISPR-assoc_prot_Csy4"/>
</dbReference>